<proteinExistence type="predicted"/>
<dbReference type="Pfam" id="PF13276">
    <property type="entry name" value="HTH_21"/>
    <property type="match status" value="1"/>
</dbReference>
<evidence type="ECO:0000256" key="2">
    <source>
        <dbReference type="SAM" id="MobiDB-lite"/>
    </source>
</evidence>
<dbReference type="AlphaFoldDB" id="A0A969TV55"/>
<gene>
    <name evidence="4" type="ORF">HCN83_17720</name>
</gene>
<comment type="function">
    <text evidence="1">Involved in the transposition of the insertion sequence.</text>
</comment>
<dbReference type="Pfam" id="PF13333">
    <property type="entry name" value="rve_2"/>
    <property type="match status" value="1"/>
</dbReference>
<evidence type="ECO:0000259" key="3">
    <source>
        <dbReference type="PROSITE" id="PS50994"/>
    </source>
</evidence>
<sequence>MQRTGNEPGESQSRAAGGSRYLKKSAAHLHGEPGKLALFSFIEAHADEHRVVKMCELLQVSRAGYYRYLERKKEGPSAREKKRQKLDQAIRQAYLESRETYGSPRIHAKLIQTGWVVSQKTVANRMKALGLASKRQWKRVGTTDSSSDARVYPNALGRAFQPENVNEVWATDITYIPTLEGPLYFNPVLDLCSKRILAYRVEDHMRTELPKEALQEAIALRRPAEGWIHHSDRGSQYTSKEYVEVLKQAKAVISMSAKGDPYDNACLESFFSGFKQEFLYRWRPASKEEARQLIADYVHFYNEERLHSTLGYDTPVSFECKKKRELVPSVSLKTG</sequence>
<evidence type="ECO:0000313" key="4">
    <source>
        <dbReference type="EMBL" id="NJP39413.1"/>
    </source>
</evidence>
<dbReference type="InterPro" id="IPR025948">
    <property type="entry name" value="HTH-like_dom"/>
</dbReference>
<protein>
    <submittedName>
        <fullName evidence="4">IS3 family transposase</fullName>
    </submittedName>
</protein>
<comment type="caution">
    <text evidence="4">The sequence shown here is derived from an EMBL/GenBank/DDBJ whole genome shotgun (WGS) entry which is preliminary data.</text>
</comment>
<dbReference type="SUPFAM" id="SSF53098">
    <property type="entry name" value="Ribonuclease H-like"/>
    <property type="match status" value="1"/>
</dbReference>
<reference evidence="4 5" key="1">
    <citation type="submission" date="2020-03" db="EMBL/GenBank/DDBJ databases">
        <title>Assessment of the enzymatic potential of alkaline-tolerant lipase obtained from Bacillus luteus H11 (technogenic soil) for the bioremediation of saline soils contaminated with petroleum substances.</title>
        <authorList>
            <person name="Kalwasinska A."/>
        </authorList>
    </citation>
    <scope>NUCLEOTIDE SEQUENCE [LARGE SCALE GENOMIC DNA]</scope>
    <source>
        <strain evidence="4 5">H11</strain>
    </source>
</reference>
<dbReference type="InterPro" id="IPR048020">
    <property type="entry name" value="Transpos_IS3"/>
</dbReference>
<feature type="domain" description="Integrase catalytic" evidence="3">
    <location>
        <begin position="158"/>
        <end position="323"/>
    </location>
</feature>
<dbReference type="PROSITE" id="PS50994">
    <property type="entry name" value="INTEGRASE"/>
    <property type="match status" value="1"/>
</dbReference>
<dbReference type="Proteomes" id="UP000752012">
    <property type="component" value="Unassembled WGS sequence"/>
</dbReference>
<dbReference type="EMBL" id="JAATHJ010000065">
    <property type="protein sequence ID" value="NJP39413.1"/>
    <property type="molecule type" value="Genomic_DNA"/>
</dbReference>
<name>A0A969TV55_9BACI</name>
<dbReference type="Pfam" id="PF00665">
    <property type="entry name" value="rve"/>
    <property type="match status" value="1"/>
</dbReference>
<dbReference type="GO" id="GO:0003676">
    <property type="term" value="F:nucleic acid binding"/>
    <property type="evidence" value="ECO:0007669"/>
    <property type="project" value="InterPro"/>
</dbReference>
<feature type="compositionally biased region" description="Polar residues" evidence="2">
    <location>
        <begin position="1"/>
        <end position="14"/>
    </location>
</feature>
<dbReference type="InterPro" id="IPR036397">
    <property type="entry name" value="RNaseH_sf"/>
</dbReference>
<dbReference type="InterPro" id="IPR001584">
    <property type="entry name" value="Integrase_cat-core"/>
</dbReference>
<keyword evidence="5" id="KW-1185">Reference proteome</keyword>
<dbReference type="Gene3D" id="3.30.420.10">
    <property type="entry name" value="Ribonuclease H-like superfamily/Ribonuclease H"/>
    <property type="match status" value="1"/>
</dbReference>
<dbReference type="NCBIfam" id="NF033516">
    <property type="entry name" value="transpos_IS3"/>
    <property type="match status" value="1"/>
</dbReference>
<accession>A0A969TV55</accession>
<dbReference type="PANTHER" id="PTHR46889:SF4">
    <property type="entry name" value="TRANSPOSASE INSO FOR INSERTION SEQUENCE ELEMENT IS911B-RELATED"/>
    <property type="match status" value="1"/>
</dbReference>
<evidence type="ECO:0000256" key="1">
    <source>
        <dbReference type="ARBA" id="ARBA00002286"/>
    </source>
</evidence>
<dbReference type="GO" id="GO:0015074">
    <property type="term" value="P:DNA integration"/>
    <property type="evidence" value="ECO:0007669"/>
    <property type="project" value="InterPro"/>
</dbReference>
<dbReference type="InterPro" id="IPR012337">
    <property type="entry name" value="RNaseH-like_sf"/>
</dbReference>
<dbReference type="PANTHER" id="PTHR46889">
    <property type="entry name" value="TRANSPOSASE INSF FOR INSERTION SEQUENCE IS3B-RELATED"/>
    <property type="match status" value="1"/>
</dbReference>
<dbReference type="InterPro" id="IPR050900">
    <property type="entry name" value="Transposase_IS3/IS150/IS904"/>
</dbReference>
<organism evidence="4 5">
    <name type="scientific">Alkalicoccus luteus</name>
    <dbReference type="NCBI Taxonomy" id="1237094"/>
    <lineage>
        <taxon>Bacteria</taxon>
        <taxon>Bacillati</taxon>
        <taxon>Bacillota</taxon>
        <taxon>Bacilli</taxon>
        <taxon>Bacillales</taxon>
        <taxon>Bacillaceae</taxon>
        <taxon>Alkalicoccus</taxon>
    </lineage>
</organism>
<feature type="region of interest" description="Disordered" evidence="2">
    <location>
        <begin position="1"/>
        <end position="20"/>
    </location>
</feature>
<evidence type="ECO:0000313" key="5">
    <source>
        <dbReference type="Proteomes" id="UP000752012"/>
    </source>
</evidence>